<organism evidence="1 2">
    <name type="scientific">Candidatus Terasakiella magnetica</name>
    <dbReference type="NCBI Taxonomy" id="1867952"/>
    <lineage>
        <taxon>Bacteria</taxon>
        <taxon>Pseudomonadati</taxon>
        <taxon>Pseudomonadota</taxon>
        <taxon>Alphaproteobacteria</taxon>
        <taxon>Rhodospirillales</taxon>
        <taxon>Terasakiellaceae</taxon>
        <taxon>Terasakiella</taxon>
    </lineage>
</organism>
<keyword evidence="2" id="KW-1185">Reference proteome</keyword>
<dbReference type="EMBL" id="FLYE01000047">
    <property type="protein sequence ID" value="SCA57971.1"/>
    <property type="molecule type" value="Genomic_DNA"/>
</dbReference>
<proteinExistence type="predicted"/>
<reference evidence="1 2" key="1">
    <citation type="submission" date="2016-07" db="EMBL/GenBank/DDBJ databases">
        <authorList>
            <person name="Lefevre C.T."/>
        </authorList>
    </citation>
    <scope>NUCLEOTIDE SEQUENCE [LARGE SCALE GENOMIC DNA]</scope>
    <source>
        <strain evidence="1">PR1</strain>
    </source>
</reference>
<evidence type="ECO:0000313" key="1">
    <source>
        <dbReference type="EMBL" id="SCA57971.1"/>
    </source>
</evidence>
<accession>A0A1C3RL51</accession>
<dbReference type="RefSeq" id="WP_069189983.1">
    <property type="nucleotide sequence ID" value="NZ_FLYE01000047.1"/>
</dbReference>
<dbReference type="InterPro" id="IPR012675">
    <property type="entry name" value="Beta-grasp_dom_sf"/>
</dbReference>
<evidence type="ECO:0000313" key="2">
    <source>
        <dbReference type="Proteomes" id="UP000231658"/>
    </source>
</evidence>
<dbReference type="OrthoDB" id="7352231at2"/>
<sequence length="108" mass="11633">MNQTSMIGHNSGDTKVTITVKLFNSMHTKGNPAAVQDPLEYPVGTTVGDVFRDLKLPLDELFLILVNGRDISPGLVGDIRFAHELEEGDVIAFSGPVPYSYGYGAPVV</sequence>
<dbReference type="SUPFAM" id="SSF54285">
    <property type="entry name" value="MoaD/ThiS"/>
    <property type="match status" value="1"/>
</dbReference>
<dbReference type="Gene3D" id="3.10.20.30">
    <property type="match status" value="1"/>
</dbReference>
<dbReference type="InterPro" id="IPR016155">
    <property type="entry name" value="Mopterin_synth/thiamin_S_b"/>
</dbReference>
<gene>
    <name evidence="1" type="ORF">MTBPR1_80025</name>
</gene>
<dbReference type="STRING" id="1867952.MTBPR1_80025"/>
<evidence type="ECO:0008006" key="3">
    <source>
        <dbReference type="Google" id="ProtNLM"/>
    </source>
</evidence>
<dbReference type="Proteomes" id="UP000231658">
    <property type="component" value="Unassembled WGS sequence"/>
</dbReference>
<dbReference type="AlphaFoldDB" id="A0A1C3RL51"/>
<name>A0A1C3RL51_9PROT</name>
<protein>
    <recommendedName>
        <fullName evidence="3">MoaD/ThiS family protein</fullName>
    </recommendedName>
</protein>